<reference evidence="10" key="1">
    <citation type="submission" date="2023-07" db="EMBL/GenBank/DDBJ databases">
        <authorList>
            <person name="Haufschild T."/>
            <person name="Kallscheuer N."/>
            <person name="Hammer J."/>
            <person name="Kohn T."/>
            <person name="Kabuu M."/>
            <person name="Jogler M."/>
            <person name="Wohfarth N."/>
            <person name="Heuer A."/>
            <person name="Rohde M."/>
            <person name="van Teeseling M.C.F."/>
            <person name="Jogler C."/>
        </authorList>
    </citation>
    <scope>NUCLEOTIDE SEQUENCE</scope>
    <source>
        <strain evidence="10">Strain 138</strain>
        <strain evidence="11">Strain 318</strain>
    </source>
</reference>
<dbReference type="PANTHER" id="PTHR30572:SF4">
    <property type="entry name" value="ABC TRANSPORTER PERMEASE YTRF"/>
    <property type="match status" value="1"/>
</dbReference>
<dbReference type="PANTHER" id="PTHR30572">
    <property type="entry name" value="MEMBRANE COMPONENT OF TRANSPORTER-RELATED"/>
    <property type="match status" value="1"/>
</dbReference>
<feature type="domain" description="ABC3 transporter permease C-terminal" evidence="8">
    <location>
        <begin position="279"/>
        <end position="396"/>
    </location>
</feature>
<keyword evidence="2" id="KW-1003">Cell membrane</keyword>
<evidence type="ECO:0000256" key="6">
    <source>
        <dbReference type="ARBA" id="ARBA00038076"/>
    </source>
</evidence>
<feature type="transmembrane region" description="Helical" evidence="7">
    <location>
        <begin position="678"/>
        <end position="709"/>
    </location>
</feature>
<evidence type="ECO:0000256" key="3">
    <source>
        <dbReference type="ARBA" id="ARBA00022692"/>
    </source>
</evidence>
<organism evidence="10">
    <name type="scientific">Pseudogemmatithrix spongiicola</name>
    <dbReference type="NCBI Taxonomy" id="3062599"/>
    <lineage>
        <taxon>Bacteria</taxon>
        <taxon>Pseudomonadati</taxon>
        <taxon>Gemmatimonadota</taxon>
        <taxon>Gemmatimonadia</taxon>
        <taxon>Gemmatimonadales</taxon>
        <taxon>Gemmatimonadaceae</taxon>
        <taxon>Pseudogemmatithrix</taxon>
    </lineage>
</organism>
<feature type="transmembrane region" description="Helical" evidence="7">
    <location>
        <begin position="421"/>
        <end position="440"/>
    </location>
</feature>
<dbReference type="Proteomes" id="UP001229955">
    <property type="component" value="Chromosome"/>
</dbReference>
<name>A0AA49JSA6_9BACT</name>
<gene>
    <name evidence="10" type="ORF">Strain138_000299</name>
    <name evidence="11" type="ORF">Strain318_000299</name>
</gene>
<feature type="transmembrane region" description="Helical" evidence="7">
    <location>
        <begin position="21"/>
        <end position="47"/>
    </location>
</feature>
<feature type="transmembrane region" description="Helical" evidence="7">
    <location>
        <begin position="773"/>
        <end position="794"/>
    </location>
</feature>
<evidence type="ECO:0000313" key="11">
    <source>
        <dbReference type="EMBL" id="WKW13974.1"/>
    </source>
</evidence>
<accession>A0AA49JSA6</accession>
<evidence type="ECO:0000256" key="7">
    <source>
        <dbReference type="SAM" id="Phobius"/>
    </source>
</evidence>
<dbReference type="InterPro" id="IPR017800">
    <property type="entry name" value="ADOP"/>
</dbReference>
<comment type="similarity">
    <text evidence="6">Belongs to the ABC-4 integral membrane protein family.</text>
</comment>
<dbReference type="EMBL" id="CP130613">
    <property type="protein sequence ID" value="WKW13974.1"/>
    <property type="molecule type" value="Genomic_DNA"/>
</dbReference>
<accession>A0AA49JXN9</accession>
<comment type="subcellular location">
    <subcellularLocation>
        <location evidence="1">Cell membrane</location>
        <topology evidence="1">Multi-pass membrane protein</topology>
    </subcellularLocation>
</comment>
<feature type="transmembrane region" description="Helical" evidence="7">
    <location>
        <begin position="730"/>
        <end position="753"/>
    </location>
</feature>
<evidence type="ECO:0000256" key="2">
    <source>
        <dbReference type="ARBA" id="ARBA00022475"/>
    </source>
</evidence>
<dbReference type="NCBIfam" id="TIGR03434">
    <property type="entry name" value="ADOP"/>
    <property type="match status" value="1"/>
</dbReference>
<dbReference type="InterPro" id="IPR050250">
    <property type="entry name" value="Macrolide_Exporter_MacB"/>
</dbReference>
<protein>
    <submittedName>
        <fullName evidence="10">ABC transporter permease</fullName>
    </submittedName>
</protein>
<evidence type="ECO:0000256" key="1">
    <source>
        <dbReference type="ARBA" id="ARBA00004651"/>
    </source>
</evidence>
<feature type="transmembrane region" description="Helical" evidence="7">
    <location>
        <begin position="366"/>
        <end position="388"/>
    </location>
</feature>
<evidence type="ECO:0000256" key="4">
    <source>
        <dbReference type="ARBA" id="ARBA00022989"/>
    </source>
</evidence>
<feature type="transmembrane region" description="Helical" evidence="7">
    <location>
        <begin position="322"/>
        <end position="346"/>
    </location>
</feature>
<dbReference type="KEGG" id="pspc:Strain318_000299"/>
<dbReference type="EMBL" id="CP130612">
    <property type="protein sequence ID" value="WKW11064.1"/>
    <property type="molecule type" value="Genomic_DNA"/>
</dbReference>
<sequence>MESWLRDIRLGLRTLRKSPALTIISSIALMFGIGLTTMMFSIVYGALLRGLPFEDGERIVSVWRANTRNTNIDRQSLPIQDYVDVAAQQRVFAQFGAYTGGTMNVSGTERAERYAGTWITAQALEIPGILPALGRTFRPGEDSPGGAKVAIIGHAMWRDRFGSSPSVLGQTIRVNSEPYEIVGVMPEGFAYPENGELWLPLQTDPLATARGAGQFVNVVGKLNAGVTLDGASAELATIFGRLATEHPESNRDYTAYAMEFTRAFIGDEPTQLLYTMLGAVFFVLLIACSNVANLLLDRAAHRSKEVGVRSALGATRGQIVRIFLAEAFVLSMIGTVLGIVIAKVGIDAFTRAIVDTDPPFFLTFELYPPVLAFAIGVSFLAALLAGLIPAYQASRGDIAEILKDETRGASSLKIGKLSKGLVVFEIALSCGLLVAGGLMIKSVVKANSRDTGFAMETVFTARVGFPTGSADTVTQRAFWEQLPDRVAAIPGVQAMALASGLPSAEQGFGQDGVTIEGRVYNDGSEVGATRFGSVTPGFLETLEIPLRQGRAIDATDRPGALDVAVVNERFVREYFPDGEALGKRVRLGGIAPENQNPYLTIVGVIGDVMVGNPDDPRPPLLLRPFAQARSQFAYIAARTGTDPMTLTQPVREAVASLNPDIPIYWPMTLKQAAAQNLWFVRVFGTMFAIFGLVALFLASIGLYAVMSFAVSRRTREMGIRKALGATPGRVIRLVFSSGAWQLGIGMTIGMAMAAGISRLLTVILYDVQPLDPMVFGLVAFTLGASGALACLIPARRATRVDPSEAMRVE</sequence>
<feature type="domain" description="ABC3 transporter permease C-terminal" evidence="8">
    <location>
        <begin position="689"/>
        <end position="802"/>
    </location>
</feature>
<keyword evidence="3 7" id="KW-0812">Transmembrane</keyword>
<evidence type="ECO:0000313" key="10">
    <source>
        <dbReference type="EMBL" id="WKW11064.1"/>
    </source>
</evidence>
<dbReference type="AlphaFoldDB" id="A0AA49JSA6"/>
<dbReference type="RefSeq" id="WP_367886769.1">
    <property type="nucleotide sequence ID" value="NZ_CP130612.1"/>
</dbReference>
<feature type="domain" description="MacB-like periplasmic core" evidence="9">
    <location>
        <begin position="22"/>
        <end position="237"/>
    </location>
</feature>
<evidence type="ECO:0000256" key="5">
    <source>
        <dbReference type="ARBA" id="ARBA00023136"/>
    </source>
</evidence>
<proteinExistence type="inferred from homology"/>
<evidence type="ECO:0000259" key="9">
    <source>
        <dbReference type="Pfam" id="PF12704"/>
    </source>
</evidence>
<dbReference type="InterPro" id="IPR003838">
    <property type="entry name" value="ABC3_permease_C"/>
</dbReference>
<dbReference type="Pfam" id="PF12704">
    <property type="entry name" value="MacB_PCD"/>
    <property type="match status" value="2"/>
</dbReference>
<dbReference type="InterPro" id="IPR025857">
    <property type="entry name" value="MacB_PCD"/>
</dbReference>
<feature type="transmembrane region" description="Helical" evidence="7">
    <location>
        <begin position="272"/>
        <end position="296"/>
    </location>
</feature>
<keyword evidence="12" id="KW-1185">Reference proteome</keyword>
<evidence type="ECO:0000259" key="8">
    <source>
        <dbReference type="Pfam" id="PF02687"/>
    </source>
</evidence>
<keyword evidence="5 7" id="KW-0472">Membrane</keyword>
<dbReference type="GO" id="GO:0022857">
    <property type="term" value="F:transmembrane transporter activity"/>
    <property type="evidence" value="ECO:0007669"/>
    <property type="project" value="TreeGrafter"/>
</dbReference>
<dbReference type="GO" id="GO:0005886">
    <property type="term" value="C:plasma membrane"/>
    <property type="evidence" value="ECO:0007669"/>
    <property type="project" value="UniProtKB-SubCell"/>
</dbReference>
<feature type="domain" description="MacB-like periplasmic core" evidence="9">
    <location>
        <begin position="426"/>
        <end position="648"/>
    </location>
</feature>
<dbReference type="Pfam" id="PF02687">
    <property type="entry name" value="FtsX"/>
    <property type="match status" value="2"/>
</dbReference>
<keyword evidence="4 7" id="KW-1133">Transmembrane helix</keyword>
<evidence type="ECO:0000313" key="12">
    <source>
        <dbReference type="Proteomes" id="UP001229955"/>
    </source>
</evidence>